<evidence type="ECO:0000313" key="3">
    <source>
        <dbReference type="Proteomes" id="UP000045285"/>
    </source>
</evidence>
<feature type="region of interest" description="Disordered" evidence="1">
    <location>
        <begin position="90"/>
        <end position="128"/>
    </location>
</feature>
<sequence>MSAVFRFGIASKRRAGKTAMRFTALQDPCGQWMVYDLWSDCPAQIPDRALLGLTREEAEELAGKANEFLSTPRSVTFSRYLKLLSICQRPNPETSDSVPSSMRVAEARSSSRASSWSKPRLRVVQRSP</sequence>
<dbReference type="Proteomes" id="UP000045285">
    <property type="component" value="Unassembled WGS sequence"/>
</dbReference>
<evidence type="ECO:0000256" key="1">
    <source>
        <dbReference type="SAM" id="MobiDB-lite"/>
    </source>
</evidence>
<reference evidence="3" key="1">
    <citation type="submission" date="2014-08" db="EMBL/GenBank/DDBJ databases">
        <authorList>
            <person name="Moulin L."/>
        </authorList>
    </citation>
    <scope>NUCLEOTIDE SEQUENCE [LARGE SCALE GENOMIC DNA]</scope>
</reference>
<evidence type="ECO:0000313" key="2">
    <source>
        <dbReference type="EMBL" id="CDX27705.1"/>
    </source>
</evidence>
<protein>
    <submittedName>
        <fullName evidence="2">Uncharacterized protein</fullName>
    </submittedName>
</protein>
<organism evidence="2 3">
    <name type="scientific">Mesorhizobium plurifarium</name>
    <dbReference type="NCBI Taxonomy" id="69974"/>
    <lineage>
        <taxon>Bacteria</taxon>
        <taxon>Pseudomonadati</taxon>
        <taxon>Pseudomonadota</taxon>
        <taxon>Alphaproteobacteria</taxon>
        <taxon>Hyphomicrobiales</taxon>
        <taxon>Phyllobacteriaceae</taxon>
        <taxon>Mesorhizobium</taxon>
    </lineage>
</organism>
<feature type="compositionally biased region" description="Basic residues" evidence="1">
    <location>
        <begin position="119"/>
        <end position="128"/>
    </location>
</feature>
<dbReference type="AlphaFoldDB" id="A0A090G9R5"/>
<accession>A0A090G9R5</accession>
<feature type="compositionally biased region" description="Low complexity" evidence="1">
    <location>
        <begin position="100"/>
        <end position="117"/>
    </location>
</feature>
<name>A0A090G9R5_MESPL</name>
<proteinExistence type="predicted"/>
<keyword evidence="3" id="KW-1185">Reference proteome</keyword>
<gene>
    <name evidence="2" type="ORF">MPL3356_70173</name>
</gene>
<dbReference type="EMBL" id="CCMZ01000067">
    <property type="protein sequence ID" value="CDX27705.1"/>
    <property type="molecule type" value="Genomic_DNA"/>
</dbReference>
<dbReference type="STRING" id="69974.MPLDJ20_270133"/>